<dbReference type="InterPro" id="IPR036236">
    <property type="entry name" value="Znf_C2H2_sf"/>
</dbReference>
<evidence type="ECO:0000256" key="4">
    <source>
        <dbReference type="SAM" id="MobiDB-lite"/>
    </source>
</evidence>
<keyword evidence="2" id="KW-0863">Zinc-finger</keyword>
<protein>
    <recommendedName>
        <fullName evidence="5">CHHC U11-48K-type domain-containing protein</fullName>
    </recommendedName>
</protein>
<keyword evidence="1" id="KW-0479">Metal-binding</keyword>
<dbReference type="VEuPathDB" id="VectorBase:GBRI029659"/>
<sequence length="241" mass="29568">MQDTHLIRRKFKKEEKVEYSNWITMSQPGDGDDFVTCPYENSHRVLRKRLARHLLKCRVTFPHVVLKKCPWNNSHLVFESEFGNHVNNCPNRRLLYQYGFDHKETTIEERPSNHNLVECEENWDDDEAPEYNPREYLEKSWVLRRPDGINPSERKEFLRKERKRLSNDFIDRAREENEFRENTPPPPPPTIRNWHSPRWDNLNYSDSFEFTEILPSSNGQNWFTRRRTRCRRRRQRKRKRR</sequence>
<feature type="domain" description="CHHC U11-48K-type" evidence="5">
    <location>
        <begin position="66"/>
        <end position="93"/>
    </location>
</feature>
<dbReference type="GO" id="GO:0008270">
    <property type="term" value="F:zinc ion binding"/>
    <property type="evidence" value="ECO:0007669"/>
    <property type="project" value="UniProtKB-KW"/>
</dbReference>
<dbReference type="InterPro" id="IPR022776">
    <property type="entry name" value="TRM13/UPF0224_CHHC_Znf_dom"/>
</dbReference>
<organism evidence="6 7">
    <name type="scientific">Glossina brevipalpis</name>
    <dbReference type="NCBI Taxonomy" id="37001"/>
    <lineage>
        <taxon>Eukaryota</taxon>
        <taxon>Metazoa</taxon>
        <taxon>Ecdysozoa</taxon>
        <taxon>Arthropoda</taxon>
        <taxon>Hexapoda</taxon>
        <taxon>Insecta</taxon>
        <taxon>Pterygota</taxon>
        <taxon>Neoptera</taxon>
        <taxon>Endopterygota</taxon>
        <taxon>Diptera</taxon>
        <taxon>Brachycera</taxon>
        <taxon>Muscomorpha</taxon>
        <taxon>Hippoboscoidea</taxon>
        <taxon>Glossinidae</taxon>
        <taxon>Glossina</taxon>
    </lineage>
</organism>
<reference evidence="7" key="1">
    <citation type="submission" date="2014-03" db="EMBL/GenBank/DDBJ databases">
        <authorList>
            <person name="Aksoy S."/>
            <person name="Warren W."/>
            <person name="Wilson R.K."/>
        </authorList>
    </citation>
    <scope>NUCLEOTIDE SEQUENCE [LARGE SCALE GENOMIC DNA]</scope>
    <source>
        <strain evidence="7">IAEA</strain>
    </source>
</reference>
<accession>A0A1A9WRL6</accession>
<evidence type="ECO:0000259" key="5">
    <source>
        <dbReference type="PROSITE" id="PS51800"/>
    </source>
</evidence>
<feature type="domain" description="CHHC U11-48K-type" evidence="5">
    <location>
        <begin position="34"/>
        <end position="61"/>
    </location>
</feature>
<dbReference type="EnsemblMetazoa" id="GBRI029659-RA">
    <property type="protein sequence ID" value="GBRI029659-PA"/>
    <property type="gene ID" value="GBRI029659"/>
</dbReference>
<dbReference type="PANTHER" id="PTHR21402">
    <property type="entry name" value="GAMETOCYTE SPECIFIC FACTOR 1-RELATED"/>
    <property type="match status" value="1"/>
</dbReference>
<feature type="region of interest" description="Disordered" evidence="4">
    <location>
        <begin position="173"/>
        <end position="196"/>
    </location>
</feature>
<name>A0A1A9WRL6_9MUSC</name>
<dbReference type="SUPFAM" id="SSF57667">
    <property type="entry name" value="beta-beta-alpha zinc fingers"/>
    <property type="match status" value="1"/>
</dbReference>
<keyword evidence="7" id="KW-1185">Reference proteome</keyword>
<evidence type="ECO:0000313" key="6">
    <source>
        <dbReference type="EnsemblMetazoa" id="GBRI029659-PA"/>
    </source>
</evidence>
<evidence type="ECO:0000313" key="7">
    <source>
        <dbReference type="Proteomes" id="UP000091820"/>
    </source>
</evidence>
<dbReference type="InterPro" id="IPR051591">
    <property type="entry name" value="UPF0224_FAM112_RNA_Proc"/>
</dbReference>
<dbReference type="PROSITE" id="PS51800">
    <property type="entry name" value="ZF_CHHC_U11_48K"/>
    <property type="match status" value="2"/>
</dbReference>
<evidence type="ECO:0000256" key="3">
    <source>
        <dbReference type="ARBA" id="ARBA00022833"/>
    </source>
</evidence>
<dbReference type="Pfam" id="PF05253">
    <property type="entry name" value="zf-U11-48K"/>
    <property type="match status" value="1"/>
</dbReference>
<evidence type="ECO:0000256" key="1">
    <source>
        <dbReference type="ARBA" id="ARBA00022723"/>
    </source>
</evidence>
<dbReference type="Proteomes" id="UP000091820">
    <property type="component" value="Unassembled WGS sequence"/>
</dbReference>
<keyword evidence="3" id="KW-0862">Zinc</keyword>
<reference evidence="6" key="2">
    <citation type="submission" date="2020-05" db="UniProtKB">
        <authorList>
            <consortium name="EnsemblMetazoa"/>
        </authorList>
    </citation>
    <scope>IDENTIFICATION</scope>
    <source>
        <strain evidence="6">IAEA</strain>
    </source>
</reference>
<dbReference type="AlphaFoldDB" id="A0A1A9WRL6"/>
<dbReference type="PANTHER" id="PTHR21402:SF5">
    <property type="entry name" value="GAMETOCYTE SPECIFIC FACTOR 1"/>
    <property type="match status" value="1"/>
</dbReference>
<evidence type="ECO:0000256" key="2">
    <source>
        <dbReference type="ARBA" id="ARBA00022771"/>
    </source>
</evidence>
<proteinExistence type="predicted"/>